<organism evidence="3 4">
    <name type="scientific">Flaviaesturariibacter flavus</name>
    <dbReference type="NCBI Taxonomy" id="2502780"/>
    <lineage>
        <taxon>Bacteria</taxon>
        <taxon>Pseudomonadati</taxon>
        <taxon>Bacteroidota</taxon>
        <taxon>Chitinophagia</taxon>
        <taxon>Chitinophagales</taxon>
        <taxon>Chitinophagaceae</taxon>
        <taxon>Flaviaestuariibacter</taxon>
    </lineage>
</organism>
<dbReference type="SUPFAM" id="SSF56925">
    <property type="entry name" value="OMPA-like"/>
    <property type="match status" value="1"/>
</dbReference>
<proteinExistence type="predicted"/>
<dbReference type="InterPro" id="IPR011250">
    <property type="entry name" value="OMP/PagP_B-barrel"/>
</dbReference>
<evidence type="ECO:0000313" key="3">
    <source>
        <dbReference type="EMBL" id="TCJ13971.1"/>
    </source>
</evidence>
<name>A0A4R1BAI3_9BACT</name>
<dbReference type="EMBL" id="SJZI01000042">
    <property type="protein sequence ID" value="TCJ13971.1"/>
    <property type="molecule type" value="Genomic_DNA"/>
</dbReference>
<keyword evidence="4" id="KW-1185">Reference proteome</keyword>
<evidence type="ECO:0000256" key="1">
    <source>
        <dbReference type="SAM" id="SignalP"/>
    </source>
</evidence>
<dbReference type="RefSeq" id="WP_131448632.1">
    <property type="nucleotide sequence ID" value="NZ_SJZI01000042.1"/>
</dbReference>
<feature type="domain" description="Outer membrane protein beta-barrel" evidence="2">
    <location>
        <begin position="18"/>
        <end position="201"/>
    </location>
</feature>
<feature type="signal peptide" evidence="1">
    <location>
        <begin position="1"/>
        <end position="19"/>
    </location>
</feature>
<comment type="caution">
    <text evidence="3">The sequence shown here is derived from an EMBL/GenBank/DDBJ whole genome shotgun (WGS) entry which is preliminary data.</text>
</comment>
<gene>
    <name evidence="3" type="ORF">EPD60_08120</name>
</gene>
<accession>A0A4R1BAI3</accession>
<dbReference type="AlphaFoldDB" id="A0A4R1BAI3"/>
<protein>
    <submittedName>
        <fullName evidence="3">PorT family protein</fullName>
    </submittedName>
</protein>
<feature type="chain" id="PRO_5021015717" evidence="1">
    <location>
        <begin position="20"/>
        <end position="222"/>
    </location>
</feature>
<keyword evidence="1" id="KW-0732">Signal</keyword>
<dbReference type="Pfam" id="PF13568">
    <property type="entry name" value="OMP_b-brl_2"/>
    <property type="match status" value="1"/>
</dbReference>
<dbReference type="Proteomes" id="UP000295334">
    <property type="component" value="Unassembled WGS sequence"/>
</dbReference>
<evidence type="ECO:0000259" key="2">
    <source>
        <dbReference type="Pfam" id="PF13568"/>
    </source>
</evidence>
<sequence>MKKQVLLFAALAAATASFAQQKVTVNVKAGVNSASIVGNASKSLNSLVGYTNDIFQTHSKLGVFAGASVGIPVSEQFSIEPGINYDQKGYELRGSYQFDGIASVLSPTAKAQLNLDYISMPVLLKGNFGGFNVFAGPQVSYLANSKVRVTAGALGFNALDKSFDAGNQFNKWDMGIQAGLGYQLKNGLNISAAWDRGLTKVDANRNMDAYNQAFKVGVGFRF</sequence>
<evidence type="ECO:0000313" key="4">
    <source>
        <dbReference type="Proteomes" id="UP000295334"/>
    </source>
</evidence>
<reference evidence="3 4" key="1">
    <citation type="submission" date="2019-03" db="EMBL/GenBank/DDBJ databases">
        <authorList>
            <person name="Kim M.K.M."/>
        </authorList>
    </citation>
    <scope>NUCLEOTIDE SEQUENCE [LARGE SCALE GENOMIC DNA]</scope>
    <source>
        <strain evidence="3 4">17J68-12</strain>
    </source>
</reference>
<dbReference type="InterPro" id="IPR025665">
    <property type="entry name" value="Beta-barrel_OMP_2"/>
</dbReference>
<dbReference type="OrthoDB" id="947434at2"/>